<dbReference type="Proteomes" id="UP001164746">
    <property type="component" value="Chromosome 13"/>
</dbReference>
<reference evidence="1" key="1">
    <citation type="submission" date="2022-11" db="EMBL/GenBank/DDBJ databases">
        <title>Centuries of genome instability and evolution in soft-shell clam transmissible cancer (bioRxiv).</title>
        <authorList>
            <person name="Hart S.F.M."/>
            <person name="Yonemitsu M.A."/>
            <person name="Giersch R.M."/>
            <person name="Beal B.F."/>
            <person name="Arriagada G."/>
            <person name="Davis B.W."/>
            <person name="Ostrander E.A."/>
            <person name="Goff S.P."/>
            <person name="Metzger M.J."/>
        </authorList>
    </citation>
    <scope>NUCLEOTIDE SEQUENCE</scope>
    <source>
        <strain evidence="1">MELC-2E11</strain>
        <tissue evidence="1">Siphon/mantle</tissue>
    </source>
</reference>
<accession>A0ABY7FNM4</accession>
<protein>
    <submittedName>
        <fullName evidence="1">Uncharacterized protein</fullName>
    </submittedName>
</protein>
<evidence type="ECO:0000313" key="2">
    <source>
        <dbReference type="Proteomes" id="UP001164746"/>
    </source>
</evidence>
<keyword evidence="2" id="KW-1185">Reference proteome</keyword>
<proteinExistence type="predicted"/>
<gene>
    <name evidence="1" type="ORF">MAR_037499</name>
</gene>
<dbReference type="EMBL" id="CP111024">
    <property type="protein sequence ID" value="WAR23830.1"/>
    <property type="molecule type" value="Genomic_DNA"/>
</dbReference>
<evidence type="ECO:0000313" key="1">
    <source>
        <dbReference type="EMBL" id="WAR23830.1"/>
    </source>
</evidence>
<organism evidence="1 2">
    <name type="scientific">Mya arenaria</name>
    <name type="common">Soft-shell clam</name>
    <dbReference type="NCBI Taxonomy" id="6604"/>
    <lineage>
        <taxon>Eukaryota</taxon>
        <taxon>Metazoa</taxon>
        <taxon>Spiralia</taxon>
        <taxon>Lophotrochozoa</taxon>
        <taxon>Mollusca</taxon>
        <taxon>Bivalvia</taxon>
        <taxon>Autobranchia</taxon>
        <taxon>Heteroconchia</taxon>
        <taxon>Euheterodonta</taxon>
        <taxon>Imparidentia</taxon>
        <taxon>Neoheterodontei</taxon>
        <taxon>Myida</taxon>
        <taxon>Myoidea</taxon>
        <taxon>Myidae</taxon>
        <taxon>Mya</taxon>
    </lineage>
</organism>
<name>A0ABY7FNM4_MYAAR</name>
<sequence>MENLGCDKMDVLKVTYDITDLPELKYFSKRIQEIIINCQKMKAKIERHTKAIVSKSEKIFGNISIMIFNKDDSRESRLSVKEVISLVNDVTPRQQKMHEDKLSRQDSTLESGEIRVDFVAEGCLQKYNQCDHSCHRSFLLSSSGKYAVVDGKAAVVDMKEIERVLVTDIYNKVVEVAEHVMFESLQGVLQALQNRCMPNKKRANYGNPSQRNVYCISSEDQEIVLELIAEARHVFKSSCLSGQKMWGILDEETDVIVQLDEKTARKILESNKYVYGCGLKGNQLQIDIDERALKDVDNDEERHRKILKRLLRKHGISNYTTNYGFFKLEPFTCTIGSKISCGQGSRQFRRTLGGFAEKGRKLYALTARHFLIEDKVHLIIEMNNTEISQPLGQVEQGRVENKGELDIAAVLIHPNITIPEDDKMLKDSEGTIRQSILFPFQEKIPEIINELTHQAVHIWGSESKPGLGKITIPEYFVNGLQNKLVVVEDKLFSGEDDRFGKKGDSGSIICSDDIAGQHVNVYCMLMGSDNNAAVHRDTRERRRYLTFRMEAGILQLNQELGGRFKLC</sequence>